<accession>A0A3A5K816</accession>
<proteinExistence type="predicted"/>
<gene>
    <name evidence="1" type="ORF">D3227_29085</name>
</gene>
<name>A0A3A5K816_9HYPH</name>
<keyword evidence="2" id="KW-1185">Reference proteome</keyword>
<reference evidence="1 2" key="1">
    <citation type="submission" date="2018-09" db="EMBL/GenBank/DDBJ databases">
        <title>Mesorhizobium carmichaelinearum sp. nov. isolated from Carmichaelinea spp. root nodules in New Zealand.</title>
        <authorList>
            <person name="De Meyer S.E."/>
        </authorList>
    </citation>
    <scope>NUCLEOTIDE SEQUENCE [LARGE SCALE GENOMIC DNA]</scope>
    <source>
        <strain evidence="1 2">ICMP19557</strain>
    </source>
</reference>
<comment type="caution">
    <text evidence="1">The sequence shown here is derived from an EMBL/GenBank/DDBJ whole genome shotgun (WGS) entry which is preliminary data.</text>
</comment>
<dbReference type="Proteomes" id="UP000272706">
    <property type="component" value="Unassembled WGS sequence"/>
</dbReference>
<dbReference type="EMBL" id="QZWZ01000032">
    <property type="protein sequence ID" value="RJT30913.1"/>
    <property type="molecule type" value="Genomic_DNA"/>
</dbReference>
<protein>
    <submittedName>
        <fullName evidence="1">Uncharacterized protein</fullName>
    </submittedName>
</protein>
<organism evidence="1 2">
    <name type="scientific">Mesorhizobium waimense</name>
    <dbReference type="NCBI Taxonomy" id="1300307"/>
    <lineage>
        <taxon>Bacteria</taxon>
        <taxon>Pseudomonadati</taxon>
        <taxon>Pseudomonadota</taxon>
        <taxon>Alphaproteobacteria</taxon>
        <taxon>Hyphomicrobiales</taxon>
        <taxon>Phyllobacteriaceae</taxon>
        <taxon>Mesorhizobium</taxon>
    </lineage>
</organism>
<sequence length="65" mass="7201">MYASSLAKAMEWTISIEGRTTSVRGAIVNYGKRYRAGLRRYHSCRVGGQLAGRQTYGEKATNAMV</sequence>
<dbReference type="AlphaFoldDB" id="A0A3A5K816"/>
<evidence type="ECO:0000313" key="2">
    <source>
        <dbReference type="Proteomes" id="UP000272706"/>
    </source>
</evidence>
<evidence type="ECO:0000313" key="1">
    <source>
        <dbReference type="EMBL" id="RJT30913.1"/>
    </source>
</evidence>